<keyword evidence="3" id="KW-0808">Transferase</keyword>
<accession>A0A255XLX1</accession>
<evidence type="ECO:0000256" key="2">
    <source>
        <dbReference type="ARBA" id="ARBA00022676"/>
    </source>
</evidence>
<dbReference type="SUPFAM" id="SSF53756">
    <property type="entry name" value="UDP-Glycosyltransferase/glycogen phosphorylase"/>
    <property type="match status" value="1"/>
</dbReference>
<gene>
    <name evidence="4" type="ORF">CHR90_13335</name>
</gene>
<name>A0A255XLX1_9PROT</name>
<reference evidence="4 5" key="1">
    <citation type="submission" date="2017-07" db="EMBL/GenBank/DDBJ databases">
        <title>Elstera cyanobacteriorum sp. nov., a novel bacterium isolated from cyanobacterial aggregates in a eutrophic lake.</title>
        <authorList>
            <person name="Cai H."/>
        </authorList>
    </citation>
    <scope>NUCLEOTIDE SEQUENCE [LARGE SCALE GENOMIC DNA]</scope>
    <source>
        <strain evidence="4 5">TH019</strain>
    </source>
</reference>
<dbReference type="GO" id="GO:0016757">
    <property type="term" value="F:glycosyltransferase activity"/>
    <property type="evidence" value="ECO:0007669"/>
    <property type="project" value="UniProtKB-KW"/>
</dbReference>
<dbReference type="PANTHER" id="PTHR12526">
    <property type="entry name" value="GLYCOSYLTRANSFERASE"/>
    <property type="match status" value="1"/>
</dbReference>
<dbReference type="OrthoDB" id="7856752at2"/>
<protein>
    <submittedName>
        <fullName evidence="4">Uncharacterized protein</fullName>
    </submittedName>
</protein>
<evidence type="ECO:0000313" key="5">
    <source>
        <dbReference type="Proteomes" id="UP000216361"/>
    </source>
</evidence>
<evidence type="ECO:0000313" key="4">
    <source>
        <dbReference type="EMBL" id="OYQ17948.1"/>
    </source>
</evidence>
<evidence type="ECO:0000256" key="3">
    <source>
        <dbReference type="ARBA" id="ARBA00022679"/>
    </source>
</evidence>
<sequence>MRDQQSVLIGHPGAAHFIYELVAAVEGLGFNSRFETGFYYDPQGFWGKLLAVVPDSYRSKIERELKRRSFQGIDPARVLTHAFPELAYVAAARLANHRPAVPKAVMAWRNGCIDEAIANRIRREKPRLFIGHDTSALRSFEAARQVGTVTVLNQMIGHLAVGDRILKEEAALHPDWADSLHAGAPQAEIEQCLAEARLADAILSPSDYVTQTLIEVGVAPERIHLQPFGVRVDRFKPADTPRTDGIFRLIYVGQISQRKGLKYVLEAVKQIGDRSIELVLVGGLVGEGRGLKPYESWFRHVRNVPHHEVERLFQSADVFVYPSLHEGSALAIFEGMATGLPVITTVNSGSMVRDGIEGKIVPIRSVEAIAEAILALKQDADLRGALGRAARVRALGFTWGHYRDRLGPVLDRLLGIA</sequence>
<keyword evidence="2" id="KW-0328">Glycosyltransferase</keyword>
<dbReference type="Pfam" id="PF13692">
    <property type="entry name" value="Glyco_trans_1_4"/>
    <property type="match status" value="1"/>
</dbReference>
<evidence type="ECO:0000256" key="1">
    <source>
        <dbReference type="ARBA" id="ARBA00009481"/>
    </source>
</evidence>
<dbReference type="RefSeq" id="WP_094409510.1">
    <property type="nucleotide sequence ID" value="NZ_BMJZ01000002.1"/>
</dbReference>
<dbReference type="Proteomes" id="UP000216361">
    <property type="component" value="Unassembled WGS sequence"/>
</dbReference>
<comment type="caution">
    <text evidence="4">The sequence shown here is derived from an EMBL/GenBank/DDBJ whole genome shotgun (WGS) entry which is preliminary data.</text>
</comment>
<dbReference type="Gene3D" id="3.40.50.2000">
    <property type="entry name" value="Glycogen Phosphorylase B"/>
    <property type="match status" value="2"/>
</dbReference>
<dbReference type="AlphaFoldDB" id="A0A255XLX1"/>
<keyword evidence="5" id="KW-1185">Reference proteome</keyword>
<dbReference type="CDD" id="cd03801">
    <property type="entry name" value="GT4_PimA-like"/>
    <property type="match status" value="1"/>
</dbReference>
<proteinExistence type="inferred from homology"/>
<dbReference type="PANTHER" id="PTHR12526:SF640">
    <property type="entry name" value="COLANIC ACID BIOSYNTHESIS GLYCOSYLTRANSFERASE WCAL-RELATED"/>
    <property type="match status" value="1"/>
</dbReference>
<organism evidence="4 5">
    <name type="scientific">Elstera cyanobacteriorum</name>
    <dbReference type="NCBI Taxonomy" id="2022747"/>
    <lineage>
        <taxon>Bacteria</taxon>
        <taxon>Pseudomonadati</taxon>
        <taxon>Pseudomonadota</taxon>
        <taxon>Alphaproteobacteria</taxon>
        <taxon>Rhodospirillales</taxon>
        <taxon>Rhodospirillaceae</taxon>
        <taxon>Elstera</taxon>
    </lineage>
</organism>
<comment type="similarity">
    <text evidence="1">Belongs to the glycosyltransferase group 1 family. Glycosyltransferase 4 subfamily.</text>
</comment>
<dbReference type="EMBL" id="NOXS01000033">
    <property type="protein sequence ID" value="OYQ17948.1"/>
    <property type="molecule type" value="Genomic_DNA"/>
</dbReference>